<accession>A0A5S3UXJ0</accession>
<evidence type="ECO:0000256" key="1">
    <source>
        <dbReference type="SAM" id="Phobius"/>
    </source>
</evidence>
<name>A0A5S3UXJ0_9GAMM</name>
<dbReference type="Proteomes" id="UP000305729">
    <property type="component" value="Chromosome 1"/>
</dbReference>
<keyword evidence="1" id="KW-0812">Transmembrane</keyword>
<proteinExistence type="predicted"/>
<feature type="transmembrane region" description="Helical" evidence="1">
    <location>
        <begin position="6"/>
        <end position="25"/>
    </location>
</feature>
<dbReference type="RefSeq" id="WP_138538093.1">
    <property type="nucleotide sequence ID" value="NZ_CP045429.1"/>
</dbReference>
<gene>
    <name evidence="2" type="ORF">CWC22_019175</name>
</gene>
<dbReference type="EMBL" id="CP045429">
    <property type="protein sequence ID" value="QPB84992.1"/>
    <property type="molecule type" value="Genomic_DNA"/>
</dbReference>
<evidence type="ECO:0000313" key="2">
    <source>
        <dbReference type="EMBL" id="QPB84992.1"/>
    </source>
</evidence>
<dbReference type="AlphaFoldDB" id="A0A5S3UXJ0"/>
<organism evidence="2 3">
    <name type="scientific">Pseudoalteromonas rubra</name>
    <dbReference type="NCBI Taxonomy" id="43658"/>
    <lineage>
        <taxon>Bacteria</taxon>
        <taxon>Pseudomonadati</taxon>
        <taxon>Pseudomonadota</taxon>
        <taxon>Gammaproteobacteria</taxon>
        <taxon>Alteromonadales</taxon>
        <taxon>Pseudoalteromonadaceae</taxon>
        <taxon>Pseudoalteromonas</taxon>
    </lineage>
</organism>
<evidence type="ECO:0000313" key="3">
    <source>
        <dbReference type="Proteomes" id="UP000305729"/>
    </source>
</evidence>
<feature type="transmembrane region" description="Helical" evidence="1">
    <location>
        <begin position="140"/>
        <end position="158"/>
    </location>
</feature>
<keyword evidence="1" id="KW-1133">Transmembrane helix</keyword>
<reference evidence="2 3" key="1">
    <citation type="submission" date="2019-10" db="EMBL/GenBank/DDBJ databases">
        <title>Pseudoalteromonas rubra S4059.</title>
        <authorList>
            <person name="Paulsen S."/>
            <person name="Wang X."/>
        </authorList>
    </citation>
    <scope>NUCLEOTIDE SEQUENCE [LARGE SCALE GENOMIC DNA]</scope>
    <source>
        <strain evidence="2 3">S4059</strain>
    </source>
</reference>
<protein>
    <submittedName>
        <fullName evidence="2">Uncharacterized protein</fullName>
    </submittedName>
</protein>
<keyword evidence="1" id="KW-0472">Membrane</keyword>
<sequence>MENSLSNYISPLLIVIGWLVIFWNANRTAKRSEIRSLCDKCIDIIEKLYESIQSTEDTNNTLETRVVHTISLLELKGKHLQAKSNIIFFDSSKFAKIKSLSDKLEEKDEIQELLLDIVEDIESKFNEIYATTNMLRKHSYFITTFLWITAVLSLYFLAVDMLIN</sequence>